<dbReference type="Pfam" id="PF05795">
    <property type="entry name" value="Plasmodium_Vir"/>
    <property type="match status" value="2"/>
</dbReference>
<gene>
    <name evidence="2" type="ORF">PCOAH_00019150</name>
</gene>
<sequence>MEAVSNMLPSDEMYAPFKERSTCLGRTNKPECDAELIERVRVALKARQINDENFARNIVKNWYYACMKGNNPAYYDPCYFFYYWLGTEIITKKRGSHNFTDIMKAAYAHLDSSKCTNKCTNIYDDVGEHVFKQSKIFFDSFYNYSIMARQQEENTFPRCQKLNQGLTGAKEAYDRLCEICDSSNDKCCTKFKQQHKTSNKCDSWNMQPLTCEDVSEEGKLASCTQDEENSCPAKLAKTLPKKGTPTLTKEHLERLNSYMLYYKQFKSNLSYCSYPCFPTKSIADKIKGYFTNEKYANVIGRALCYMYTKRRDNEFTDTNCKFFNFWLQHILSNELKKDTSPSTVIDTINTELIQIQEKHKCTLTDLSTTTTNNVSFEHRKTLFEFLTDHDKIMSQLGTSNQKSKPLSPTPSCSKKYKAHLDAIKSAYKDVYAKCHATNNACHIDFKELFTKVGSGNGTLTLECQQLSPEEEASLKEEGKEEEDELSSLLSKGGGDLTVDDDRTGSCNEQLNEMLDSFQLWRGDGTEATSVHEKNTAVPAISAALTTIALPAVVFYLYKYNLLPSWISNHFGGGSSKIRKGKKRSTTHHFNTLTEDDNDTSTTLYSTTDTSTTIGDDYTTTDDHSTIYNDESPRPTPSTRSGRGAGTYTAPNHRTNIRYHP</sequence>
<proteinExistence type="predicted"/>
<reference evidence="3" key="1">
    <citation type="submission" date="2016-06" db="EMBL/GenBank/DDBJ databases">
        <title>First high quality genome sequence of Plasmodium coatneyi using continuous long reads from single molecule, real-time sequencing.</title>
        <authorList>
            <person name="Chien J.-T."/>
            <person name="Pakala S.B."/>
            <person name="Geraldo J.A."/>
            <person name="Lapp S.A."/>
            <person name="Barnwell J.W."/>
            <person name="Kissinger J.C."/>
            <person name="Galinski M.R."/>
            <person name="Humphrey J.C."/>
        </authorList>
    </citation>
    <scope>NUCLEOTIDE SEQUENCE [LARGE SCALE GENOMIC DNA]</scope>
    <source>
        <strain evidence="3">Hackeri</strain>
    </source>
</reference>
<protein>
    <submittedName>
        <fullName evidence="2">KIR-like CYIR protein</fullName>
    </submittedName>
</protein>
<dbReference type="RefSeq" id="XP_019914299.1">
    <property type="nucleotide sequence ID" value="XM_020058724.1"/>
</dbReference>
<dbReference type="VEuPathDB" id="PlasmoDB:PCOAH_00019150"/>
<accession>A0A1B1DXX2</accession>
<dbReference type="InterPro" id="IPR008780">
    <property type="entry name" value="Plasmodium_Vir"/>
</dbReference>
<name>A0A1B1DXX2_9APIC</name>
<keyword evidence="3" id="KW-1185">Reference proteome</keyword>
<dbReference type="GeneID" id="30908641"/>
<feature type="region of interest" description="Disordered" evidence="1">
    <location>
        <begin position="606"/>
        <end position="660"/>
    </location>
</feature>
<feature type="compositionally biased region" description="Low complexity" evidence="1">
    <location>
        <begin position="606"/>
        <end position="617"/>
    </location>
</feature>
<dbReference type="Proteomes" id="UP000092716">
    <property type="component" value="Chromosome 7"/>
</dbReference>
<evidence type="ECO:0000256" key="1">
    <source>
        <dbReference type="SAM" id="MobiDB-lite"/>
    </source>
</evidence>
<feature type="region of interest" description="Disordered" evidence="1">
    <location>
        <begin position="470"/>
        <end position="496"/>
    </location>
</feature>
<dbReference type="AlphaFoldDB" id="A0A1B1DXX2"/>
<organism evidence="2 3">
    <name type="scientific">Plasmodium coatneyi</name>
    <dbReference type="NCBI Taxonomy" id="208452"/>
    <lineage>
        <taxon>Eukaryota</taxon>
        <taxon>Sar</taxon>
        <taxon>Alveolata</taxon>
        <taxon>Apicomplexa</taxon>
        <taxon>Aconoidasida</taxon>
        <taxon>Haemosporida</taxon>
        <taxon>Plasmodiidae</taxon>
        <taxon>Plasmodium</taxon>
    </lineage>
</organism>
<evidence type="ECO:0000313" key="2">
    <source>
        <dbReference type="EMBL" id="ANQ07604.1"/>
    </source>
</evidence>
<dbReference type="KEGG" id="pcot:PCOAH_00019150"/>
<evidence type="ECO:0000313" key="3">
    <source>
        <dbReference type="Proteomes" id="UP000092716"/>
    </source>
</evidence>
<dbReference type="EMBL" id="CP016245">
    <property type="protein sequence ID" value="ANQ07604.1"/>
    <property type="molecule type" value="Genomic_DNA"/>
</dbReference>